<name>A0A9D4KUY4_DREPO</name>
<comment type="caution">
    <text evidence="2">The sequence shown here is derived from an EMBL/GenBank/DDBJ whole genome shotgun (WGS) entry which is preliminary data.</text>
</comment>
<feature type="region of interest" description="Disordered" evidence="1">
    <location>
        <begin position="131"/>
        <end position="153"/>
    </location>
</feature>
<keyword evidence="3" id="KW-1185">Reference proteome</keyword>
<reference evidence="2" key="1">
    <citation type="journal article" date="2019" name="bioRxiv">
        <title>The Genome of the Zebra Mussel, Dreissena polymorpha: A Resource for Invasive Species Research.</title>
        <authorList>
            <person name="McCartney M.A."/>
            <person name="Auch B."/>
            <person name="Kono T."/>
            <person name="Mallez S."/>
            <person name="Zhang Y."/>
            <person name="Obille A."/>
            <person name="Becker A."/>
            <person name="Abrahante J.E."/>
            <person name="Garbe J."/>
            <person name="Badalamenti J.P."/>
            <person name="Herman A."/>
            <person name="Mangelson H."/>
            <person name="Liachko I."/>
            <person name="Sullivan S."/>
            <person name="Sone E.D."/>
            <person name="Koren S."/>
            <person name="Silverstein K.A.T."/>
            <person name="Beckman K.B."/>
            <person name="Gohl D.M."/>
        </authorList>
    </citation>
    <scope>NUCLEOTIDE SEQUENCE</scope>
    <source>
        <strain evidence="2">Duluth1</strain>
        <tissue evidence="2">Whole animal</tissue>
    </source>
</reference>
<dbReference type="Proteomes" id="UP000828390">
    <property type="component" value="Unassembled WGS sequence"/>
</dbReference>
<dbReference type="AlphaFoldDB" id="A0A9D4KUY4"/>
<reference evidence="2" key="2">
    <citation type="submission" date="2020-11" db="EMBL/GenBank/DDBJ databases">
        <authorList>
            <person name="McCartney M.A."/>
            <person name="Auch B."/>
            <person name="Kono T."/>
            <person name="Mallez S."/>
            <person name="Becker A."/>
            <person name="Gohl D.M."/>
            <person name="Silverstein K.A.T."/>
            <person name="Koren S."/>
            <person name="Bechman K.B."/>
            <person name="Herman A."/>
            <person name="Abrahante J.E."/>
            <person name="Garbe J."/>
        </authorList>
    </citation>
    <scope>NUCLEOTIDE SEQUENCE</scope>
    <source>
        <strain evidence="2">Duluth1</strain>
        <tissue evidence="2">Whole animal</tissue>
    </source>
</reference>
<proteinExistence type="predicted"/>
<evidence type="ECO:0000313" key="2">
    <source>
        <dbReference type="EMBL" id="KAH3845501.1"/>
    </source>
</evidence>
<accession>A0A9D4KUY4</accession>
<protein>
    <submittedName>
        <fullName evidence="2">Uncharacterized protein</fullName>
    </submittedName>
</protein>
<sequence length="231" mass="24483">MEELSQFNMVLQHRAGRKHANADALSRIPEAQRFDAGSCEIRSGDLPCGGCKHCQRADQWSAFTEDVDDAVPLALPTVREDVRHIGVCTVMSTVRGNGETCGVGYAVPLAPPTVRKVVRDIGVCTDVSTGGGNGDTDGVSDEAAAAKGDNNGKLDPESQGYCPTLQNLFLNSCRVDVLTVDGVFRICACSPEPEVEAPAGSNGFEPSSWGFTCADSIKAHLQDPDLGFILQ</sequence>
<evidence type="ECO:0000313" key="3">
    <source>
        <dbReference type="Proteomes" id="UP000828390"/>
    </source>
</evidence>
<evidence type="ECO:0000256" key="1">
    <source>
        <dbReference type="SAM" id="MobiDB-lite"/>
    </source>
</evidence>
<gene>
    <name evidence="2" type="ORF">DPMN_087782</name>
</gene>
<dbReference type="EMBL" id="JAIWYP010000003">
    <property type="protein sequence ID" value="KAH3845501.1"/>
    <property type="molecule type" value="Genomic_DNA"/>
</dbReference>
<organism evidence="2 3">
    <name type="scientific">Dreissena polymorpha</name>
    <name type="common">Zebra mussel</name>
    <name type="synonym">Mytilus polymorpha</name>
    <dbReference type="NCBI Taxonomy" id="45954"/>
    <lineage>
        <taxon>Eukaryota</taxon>
        <taxon>Metazoa</taxon>
        <taxon>Spiralia</taxon>
        <taxon>Lophotrochozoa</taxon>
        <taxon>Mollusca</taxon>
        <taxon>Bivalvia</taxon>
        <taxon>Autobranchia</taxon>
        <taxon>Heteroconchia</taxon>
        <taxon>Euheterodonta</taxon>
        <taxon>Imparidentia</taxon>
        <taxon>Neoheterodontei</taxon>
        <taxon>Myida</taxon>
        <taxon>Dreissenoidea</taxon>
        <taxon>Dreissenidae</taxon>
        <taxon>Dreissena</taxon>
    </lineage>
</organism>